<feature type="compositionally biased region" description="Gly residues" evidence="1">
    <location>
        <begin position="297"/>
        <end position="308"/>
    </location>
</feature>
<protein>
    <submittedName>
        <fullName evidence="3">BZIP domain-containing protein</fullName>
    </submittedName>
</protein>
<feature type="region of interest" description="Disordered" evidence="1">
    <location>
        <begin position="285"/>
        <end position="312"/>
    </location>
</feature>
<dbReference type="WBParaSite" id="maker-uti_cns_0019077-snap-gene-0.1-mRNA-1">
    <property type="protein sequence ID" value="maker-uti_cns_0019077-snap-gene-0.1-mRNA-1"/>
    <property type="gene ID" value="maker-uti_cns_0019077-snap-gene-0.1"/>
</dbReference>
<name>A0A1I8IY83_9PLAT</name>
<sequence length="459" mass="48989">TALPASGVPDPAVPGAVGTAASSVASCSTFSAEVAAAACTDEGRLTLVEVLPAVAAVESIGTGAEGSRSEDGSEWTPNVRDTILQRRSWLARRRERSWLGRALRWTQLNAKSLRDEIVYLKHMKRTLKKQQRREFKKAKRLEKQQQESSKRSPAVACRFCCRICFCWLPHCGRTRLEPGLPDGHSGVIRVDLEKLNHYKGGRSITDTDCPPRQAQRVIRQVSRLPQLSSCPVGGGQRLLRCPDRTRIFVRSAGDDANGCRGGANATGRPLEDGRGVSGLRRLQGSAGERIGDPGILELGGGPATGDLGGWPSNWGSGNLGGRCWPSNWGSGNLGGRCWPSNWGSGNLGGRCWPSNWGSGNLGGRRWPSNWGSGNLGGRRWPSNWGSGKAGSATEDPGGWLSNLRIWEAGGSATKDLGAGSATGDLGGWPSNWGSGKLAQKLRIWEVGPATEDLGGWPSN</sequence>
<dbReference type="AlphaFoldDB" id="A0A1I8IY83"/>
<evidence type="ECO:0000313" key="2">
    <source>
        <dbReference type="Proteomes" id="UP000095280"/>
    </source>
</evidence>
<dbReference type="Proteomes" id="UP000095280">
    <property type="component" value="Unplaced"/>
</dbReference>
<reference evidence="3" key="1">
    <citation type="submission" date="2016-11" db="UniProtKB">
        <authorList>
            <consortium name="WormBaseParasite"/>
        </authorList>
    </citation>
    <scope>IDENTIFICATION</scope>
</reference>
<keyword evidence="2" id="KW-1185">Reference proteome</keyword>
<accession>A0A1I8IY83</accession>
<proteinExistence type="predicted"/>
<organism evidence="2 3">
    <name type="scientific">Macrostomum lignano</name>
    <dbReference type="NCBI Taxonomy" id="282301"/>
    <lineage>
        <taxon>Eukaryota</taxon>
        <taxon>Metazoa</taxon>
        <taxon>Spiralia</taxon>
        <taxon>Lophotrochozoa</taxon>
        <taxon>Platyhelminthes</taxon>
        <taxon>Rhabditophora</taxon>
        <taxon>Macrostomorpha</taxon>
        <taxon>Macrostomida</taxon>
        <taxon>Macrostomidae</taxon>
        <taxon>Macrostomum</taxon>
    </lineage>
</organism>
<evidence type="ECO:0000256" key="1">
    <source>
        <dbReference type="SAM" id="MobiDB-lite"/>
    </source>
</evidence>
<evidence type="ECO:0000313" key="3">
    <source>
        <dbReference type="WBParaSite" id="maker-uti_cns_0019077-snap-gene-0.1-mRNA-1"/>
    </source>
</evidence>